<keyword evidence="2" id="KW-0418">Kinase</keyword>
<dbReference type="Gene3D" id="3.90.1200.10">
    <property type="match status" value="1"/>
</dbReference>
<dbReference type="InterPro" id="IPR051678">
    <property type="entry name" value="AGP_Transferase"/>
</dbReference>
<gene>
    <name evidence="2" type="ORF">FB567DRAFT_586953</name>
</gene>
<dbReference type="SUPFAM" id="SSF56112">
    <property type="entry name" value="Protein kinase-like (PK-like)"/>
    <property type="match status" value="1"/>
</dbReference>
<keyword evidence="2" id="KW-0808">Transferase</keyword>
<dbReference type="OrthoDB" id="2906425at2759"/>
<dbReference type="Proteomes" id="UP000813461">
    <property type="component" value="Unassembled WGS sequence"/>
</dbReference>
<name>A0A8K0RJI4_9PLEO</name>
<protein>
    <submittedName>
        <fullName evidence="2">Kinase-like domain-containing protein</fullName>
    </submittedName>
</protein>
<dbReference type="PANTHER" id="PTHR21310">
    <property type="entry name" value="AMINOGLYCOSIDE PHOSPHOTRANSFERASE-RELATED-RELATED"/>
    <property type="match status" value="1"/>
</dbReference>
<proteinExistence type="predicted"/>
<dbReference type="GO" id="GO:0016301">
    <property type="term" value="F:kinase activity"/>
    <property type="evidence" value="ECO:0007669"/>
    <property type="project" value="UniProtKB-KW"/>
</dbReference>
<dbReference type="InterPro" id="IPR002575">
    <property type="entry name" value="Aminoglycoside_PTrfase"/>
</dbReference>
<dbReference type="AlphaFoldDB" id="A0A8K0RJI4"/>
<evidence type="ECO:0000313" key="3">
    <source>
        <dbReference type="Proteomes" id="UP000813461"/>
    </source>
</evidence>
<dbReference type="Pfam" id="PF01636">
    <property type="entry name" value="APH"/>
    <property type="match status" value="1"/>
</dbReference>
<comment type="caution">
    <text evidence="2">The sequence shown here is derived from an EMBL/GenBank/DDBJ whole genome shotgun (WGS) entry which is preliminary data.</text>
</comment>
<organism evidence="2 3">
    <name type="scientific">Paraphoma chrysanthemicola</name>
    <dbReference type="NCBI Taxonomy" id="798071"/>
    <lineage>
        <taxon>Eukaryota</taxon>
        <taxon>Fungi</taxon>
        <taxon>Dikarya</taxon>
        <taxon>Ascomycota</taxon>
        <taxon>Pezizomycotina</taxon>
        <taxon>Dothideomycetes</taxon>
        <taxon>Pleosporomycetidae</taxon>
        <taxon>Pleosporales</taxon>
        <taxon>Pleosporineae</taxon>
        <taxon>Phaeosphaeriaceae</taxon>
        <taxon>Paraphoma</taxon>
    </lineage>
</organism>
<dbReference type="EMBL" id="JAGMVJ010000001">
    <property type="protein sequence ID" value="KAH7095644.1"/>
    <property type="molecule type" value="Genomic_DNA"/>
</dbReference>
<evidence type="ECO:0000259" key="1">
    <source>
        <dbReference type="Pfam" id="PF01636"/>
    </source>
</evidence>
<dbReference type="PANTHER" id="PTHR21310:SF13">
    <property type="entry name" value="AMINOGLYCOSIDE PHOSPHOTRANSFERASE DOMAIN-CONTAINING PROTEIN"/>
    <property type="match status" value="1"/>
</dbReference>
<feature type="domain" description="Aminoglycoside phosphotransferase" evidence="1">
    <location>
        <begin position="269"/>
        <end position="325"/>
    </location>
</feature>
<sequence>MPPTISQHGLKWKRELFGDIEPSWTVEPDVEALTKLVRDELNVRDDTAYEVKFLAQGAFNKVYTIQIGNESEIKHISRVCLPVQPCFKTMSEVATTSYIRHHTDIPAPNVWASNASNEKDLGFEWTIQDYVNGRKLDEAWKEMSWLEKELLIWKVIHYLTQLFATRFNRLGNLYATKDLQQLTAGELPDAKLLGSEHSTPSEGFCVSQVVSMPFFWGKRVSSDVPRGPFSNSRDWFATQIQLALIDLDVEYDDSDSDSDSDDEHPMHSREAVTHRANRILALLPTIFPENEPEQFVLHHNDLNANNILVDSNSSISGIIDWELVHTVPLSIACQMPKFLEAEMDRHKCPSPDDYGKDTDDNGNTVHNEMYFRHLDEHEKTRLWAFFREEMGRGKLQAGLEDVVTLFGHPWHAGVIDQWLDKVEKDGFSENLQDLARARQRWFDAGCPEEDENN</sequence>
<accession>A0A8K0RJI4</accession>
<dbReference type="InterPro" id="IPR011009">
    <property type="entry name" value="Kinase-like_dom_sf"/>
</dbReference>
<keyword evidence="3" id="KW-1185">Reference proteome</keyword>
<reference evidence="2" key="1">
    <citation type="journal article" date="2021" name="Nat. Commun.">
        <title>Genetic determinants of endophytism in the Arabidopsis root mycobiome.</title>
        <authorList>
            <person name="Mesny F."/>
            <person name="Miyauchi S."/>
            <person name="Thiergart T."/>
            <person name="Pickel B."/>
            <person name="Atanasova L."/>
            <person name="Karlsson M."/>
            <person name="Huettel B."/>
            <person name="Barry K.W."/>
            <person name="Haridas S."/>
            <person name="Chen C."/>
            <person name="Bauer D."/>
            <person name="Andreopoulos W."/>
            <person name="Pangilinan J."/>
            <person name="LaButti K."/>
            <person name="Riley R."/>
            <person name="Lipzen A."/>
            <person name="Clum A."/>
            <person name="Drula E."/>
            <person name="Henrissat B."/>
            <person name="Kohler A."/>
            <person name="Grigoriev I.V."/>
            <person name="Martin F.M."/>
            <person name="Hacquard S."/>
        </authorList>
    </citation>
    <scope>NUCLEOTIDE SEQUENCE</scope>
    <source>
        <strain evidence="2">MPI-SDFR-AT-0120</strain>
    </source>
</reference>
<evidence type="ECO:0000313" key="2">
    <source>
        <dbReference type="EMBL" id="KAH7095644.1"/>
    </source>
</evidence>